<dbReference type="PANTHER" id="PTHR14503:SF4">
    <property type="entry name" value="LARGE RIBOSOMAL SUBUNIT PROTEIN BL34M"/>
    <property type="match status" value="1"/>
</dbReference>
<proteinExistence type="inferred from homology"/>
<dbReference type="Pfam" id="PF00468">
    <property type="entry name" value="Ribosomal_L34"/>
    <property type="match status" value="1"/>
</dbReference>
<evidence type="ECO:0000256" key="1">
    <source>
        <dbReference type="ARBA" id="ARBA00010111"/>
    </source>
</evidence>
<sequence length="45" mass="5353">MKRTYQPSNRKRTRKHGFLKRMSTPGGKRIINARRAKGRKRLTTI</sequence>
<evidence type="ECO:0000256" key="3">
    <source>
        <dbReference type="ARBA" id="ARBA00023274"/>
    </source>
</evidence>
<name>A0A328FJT3_9BACT</name>
<evidence type="ECO:0000256" key="6">
    <source>
        <dbReference type="SAM" id="MobiDB-lite"/>
    </source>
</evidence>
<dbReference type="InterPro" id="IPR020939">
    <property type="entry name" value="Ribosomal_bL34_CS"/>
</dbReference>
<keyword evidence="2 5" id="KW-0689">Ribosomal protein</keyword>
<dbReference type="HAMAP" id="MF_00391">
    <property type="entry name" value="Ribosomal_bL34"/>
    <property type="match status" value="1"/>
</dbReference>
<evidence type="ECO:0000313" key="8">
    <source>
        <dbReference type="EMBL" id="RAM03247.1"/>
    </source>
</evidence>
<dbReference type="Proteomes" id="UP000293902">
    <property type="component" value="Chromosome"/>
</dbReference>
<dbReference type="EMBL" id="QLNI01000006">
    <property type="protein sequence ID" value="RAM03247.1"/>
    <property type="molecule type" value="Genomic_DNA"/>
</dbReference>
<dbReference type="InterPro" id="IPR000271">
    <property type="entry name" value="Ribosomal_bL34"/>
</dbReference>
<reference evidence="7 10" key="2">
    <citation type="submission" date="2019-02" db="EMBL/GenBank/DDBJ databases">
        <title>Complete genome sequence of Desulfobacter hydrogenophilus AcRS1.</title>
        <authorList>
            <person name="Marietou A."/>
            <person name="Lund M.B."/>
            <person name="Marshall I.P.G."/>
            <person name="Schreiber L."/>
            <person name="Jorgensen B."/>
        </authorList>
    </citation>
    <scope>NUCLEOTIDE SEQUENCE [LARGE SCALE GENOMIC DNA]</scope>
    <source>
        <strain evidence="7 10">AcRS1</strain>
    </source>
</reference>
<evidence type="ECO:0000313" key="10">
    <source>
        <dbReference type="Proteomes" id="UP000293902"/>
    </source>
</evidence>
<dbReference type="PANTHER" id="PTHR14503">
    <property type="entry name" value="MITOCHONDRIAL RIBOSOMAL PROTEIN 34 FAMILY MEMBER"/>
    <property type="match status" value="1"/>
</dbReference>
<dbReference type="GO" id="GO:0006412">
    <property type="term" value="P:translation"/>
    <property type="evidence" value="ECO:0007669"/>
    <property type="project" value="UniProtKB-UniRule"/>
</dbReference>
<dbReference type="GO" id="GO:0003735">
    <property type="term" value="F:structural constituent of ribosome"/>
    <property type="evidence" value="ECO:0007669"/>
    <property type="project" value="InterPro"/>
</dbReference>
<comment type="similarity">
    <text evidence="1 5">Belongs to the bacterial ribosomal protein bL34 family.</text>
</comment>
<keyword evidence="10" id="KW-1185">Reference proteome</keyword>
<dbReference type="EMBL" id="CP036313">
    <property type="protein sequence ID" value="QBH12512.1"/>
    <property type="molecule type" value="Genomic_DNA"/>
</dbReference>
<dbReference type="RefSeq" id="WP_111953946.1">
    <property type="nucleotide sequence ID" value="NZ_CP036313.1"/>
</dbReference>
<dbReference type="GO" id="GO:0005840">
    <property type="term" value="C:ribosome"/>
    <property type="evidence" value="ECO:0007669"/>
    <property type="project" value="UniProtKB-KW"/>
</dbReference>
<evidence type="ECO:0000256" key="4">
    <source>
        <dbReference type="ARBA" id="ARBA00035177"/>
    </source>
</evidence>
<evidence type="ECO:0000256" key="5">
    <source>
        <dbReference type="HAMAP-Rule" id="MF_00391"/>
    </source>
</evidence>
<evidence type="ECO:0000256" key="2">
    <source>
        <dbReference type="ARBA" id="ARBA00022980"/>
    </source>
</evidence>
<dbReference type="NCBIfam" id="TIGR01030">
    <property type="entry name" value="rpmH_bact"/>
    <property type="match status" value="1"/>
</dbReference>
<dbReference type="PROSITE" id="PS00784">
    <property type="entry name" value="RIBOSOMAL_L34"/>
    <property type="match status" value="1"/>
</dbReference>
<feature type="compositionally biased region" description="Basic residues" evidence="6">
    <location>
        <begin position="1"/>
        <end position="19"/>
    </location>
</feature>
<dbReference type="Proteomes" id="UP000248798">
    <property type="component" value="Unassembled WGS sequence"/>
</dbReference>
<protein>
    <recommendedName>
        <fullName evidence="4 5">Large ribosomal subunit protein bL34</fullName>
    </recommendedName>
</protein>
<organism evidence="8 9">
    <name type="scientific">Desulfobacter hydrogenophilus</name>
    <dbReference type="NCBI Taxonomy" id="2291"/>
    <lineage>
        <taxon>Bacteria</taxon>
        <taxon>Pseudomonadati</taxon>
        <taxon>Thermodesulfobacteriota</taxon>
        <taxon>Desulfobacteria</taxon>
        <taxon>Desulfobacterales</taxon>
        <taxon>Desulfobacteraceae</taxon>
        <taxon>Desulfobacter</taxon>
    </lineage>
</organism>
<accession>A0A328FJT3</accession>
<keyword evidence="3 5" id="KW-0687">Ribonucleoprotein</keyword>
<gene>
    <name evidence="5" type="primary">rpmH</name>
    <name evidence="8" type="ORF">DO021_03970</name>
    <name evidence="7" type="ORF">EYB58_06050</name>
</gene>
<evidence type="ECO:0000313" key="9">
    <source>
        <dbReference type="Proteomes" id="UP000248798"/>
    </source>
</evidence>
<dbReference type="FunFam" id="1.10.287.3980:FF:000001">
    <property type="entry name" value="Mitochondrial ribosomal protein L34"/>
    <property type="match status" value="1"/>
</dbReference>
<feature type="region of interest" description="Disordered" evidence="6">
    <location>
        <begin position="1"/>
        <end position="28"/>
    </location>
</feature>
<reference evidence="8 9" key="1">
    <citation type="submission" date="2018-06" db="EMBL/GenBank/DDBJ databases">
        <title>Complete Genome Sequence of Desulfobacter hydrogenophilus (DSM3380).</title>
        <authorList>
            <person name="Marietou A."/>
            <person name="Schreiber L."/>
            <person name="Marshall I."/>
            <person name="Jorgensen B."/>
        </authorList>
    </citation>
    <scope>NUCLEOTIDE SEQUENCE [LARGE SCALE GENOMIC DNA]</scope>
    <source>
        <strain evidence="8 9">DSM 3380</strain>
    </source>
</reference>
<dbReference type="Gene3D" id="1.10.287.3980">
    <property type="match status" value="1"/>
</dbReference>
<evidence type="ECO:0000313" key="7">
    <source>
        <dbReference type="EMBL" id="QBH12512.1"/>
    </source>
</evidence>
<dbReference type="AlphaFoldDB" id="A0A328FJT3"/>
<dbReference type="GO" id="GO:1990904">
    <property type="term" value="C:ribonucleoprotein complex"/>
    <property type="evidence" value="ECO:0007669"/>
    <property type="project" value="UniProtKB-KW"/>
</dbReference>
<dbReference type="OrthoDB" id="9804164at2"/>